<evidence type="ECO:0000313" key="2">
    <source>
        <dbReference type="Proteomes" id="UP000295244"/>
    </source>
</evidence>
<dbReference type="EMBL" id="SKBU01000025">
    <property type="protein sequence ID" value="TCJ15470.1"/>
    <property type="molecule type" value="Genomic_DNA"/>
</dbReference>
<comment type="caution">
    <text evidence="1">The sequence shown here is derived from an EMBL/GenBank/DDBJ whole genome shotgun (WGS) entry which is preliminary data.</text>
</comment>
<accession>A0A4R1BED2</accession>
<name>A0A4R1BED2_9ACTN</name>
<dbReference type="GO" id="GO:0006044">
    <property type="term" value="P:N-acetylglucosamine metabolic process"/>
    <property type="evidence" value="ECO:0007669"/>
    <property type="project" value="TreeGrafter"/>
</dbReference>
<dbReference type="Pfam" id="PF13469">
    <property type="entry name" value="Sulfotransfer_3"/>
    <property type="match status" value="1"/>
</dbReference>
<keyword evidence="1" id="KW-0808">Transferase</keyword>
<dbReference type="Proteomes" id="UP000295244">
    <property type="component" value="Unassembled WGS sequence"/>
</dbReference>
<organism evidence="1 2">
    <name type="scientific">Rubrobacter taiwanensis</name>
    <dbReference type="NCBI Taxonomy" id="185139"/>
    <lineage>
        <taxon>Bacteria</taxon>
        <taxon>Bacillati</taxon>
        <taxon>Actinomycetota</taxon>
        <taxon>Rubrobacteria</taxon>
        <taxon>Rubrobacterales</taxon>
        <taxon>Rubrobacteraceae</taxon>
        <taxon>Rubrobacter</taxon>
    </lineage>
</organism>
<evidence type="ECO:0000313" key="1">
    <source>
        <dbReference type="EMBL" id="TCJ15470.1"/>
    </source>
</evidence>
<dbReference type="InterPro" id="IPR051135">
    <property type="entry name" value="Gal/GlcNAc/GalNAc_ST"/>
</dbReference>
<reference evidence="1 2" key="1">
    <citation type="submission" date="2019-03" db="EMBL/GenBank/DDBJ databases">
        <title>Whole genome sequence of a novel Rubrobacter taiwanensis strain, isolated from Yellowstone National Park.</title>
        <authorList>
            <person name="Freed S."/>
            <person name="Ramaley R.F."/>
            <person name="Kyndt J.A."/>
        </authorList>
    </citation>
    <scope>NUCLEOTIDE SEQUENCE [LARGE SCALE GENOMIC DNA]</scope>
    <source>
        <strain evidence="1 2">Yellowstone</strain>
    </source>
</reference>
<dbReference type="AlphaFoldDB" id="A0A4R1BED2"/>
<proteinExistence type="predicted"/>
<dbReference type="RefSeq" id="WP_132692482.1">
    <property type="nucleotide sequence ID" value="NZ_SKBU01000025.1"/>
</dbReference>
<dbReference type="Gene3D" id="3.40.50.300">
    <property type="entry name" value="P-loop containing nucleotide triphosphate hydrolases"/>
    <property type="match status" value="1"/>
</dbReference>
<keyword evidence="2" id="KW-1185">Reference proteome</keyword>
<dbReference type="PANTHER" id="PTHR10704:SF44">
    <property type="entry name" value="LD35051P-RELATED"/>
    <property type="match status" value="1"/>
</dbReference>
<dbReference type="SUPFAM" id="SSF52540">
    <property type="entry name" value="P-loop containing nucleoside triphosphate hydrolases"/>
    <property type="match status" value="1"/>
</dbReference>
<dbReference type="PANTHER" id="PTHR10704">
    <property type="entry name" value="CARBOHYDRATE SULFOTRANSFERASE"/>
    <property type="match status" value="1"/>
</dbReference>
<dbReference type="InterPro" id="IPR027417">
    <property type="entry name" value="P-loop_NTPase"/>
</dbReference>
<sequence>MGERTLEELSPCVHDSHRVKVLYIAGWGRSGSTILGRILGQVEGFSPVGELRYIWERGVIEDRLCSCGALFSGCPVWQEILARTFGSTGNVDAERLAATAERGLRTRHLVLWPGQRPLQARLARLGEYLKTLGRLYRSVQEVTGSRVIVDTSKFPSYAYLLQHTPGIELYVLHLVRDPRAVAYSWETRRKHRGEGSDGFMTPHGSVESSLVWSEWNLAIESVWKRRRKRYMLLRYEDFVEAPQSSLRDILRFAGEGTAELFFEDERRASLETSHIFSGNPDRFLSGTVTIKRDDGWKRDMKAAKQAMVTSLTWPGLIHYGYSLRPQRDLLRR</sequence>
<dbReference type="GO" id="GO:0006790">
    <property type="term" value="P:sulfur compound metabolic process"/>
    <property type="evidence" value="ECO:0007669"/>
    <property type="project" value="TreeGrafter"/>
</dbReference>
<gene>
    <name evidence="1" type="ORF">E0L93_12845</name>
</gene>
<dbReference type="OrthoDB" id="663914at2"/>
<dbReference type="GO" id="GO:0001517">
    <property type="term" value="F:N-acetylglucosamine 6-O-sulfotransferase activity"/>
    <property type="evidence" value="ECO:0007669"/>
    <property type="project" value="TreeGrafter"/>
</dbReference>
<protein>
    <submittedName>
        <fullName evidence="1">Sulfotransferase</fullName>
    </submittedName>
</protein>